<comment type="caution">
    <text evidence="2">The sequence shown here is derived from an EMBL/GenBank/DDBJ whole genome shotgun (WGS) entry which is preliminary data.</text>
</comment>
<protein>
    <submittedName>
        <fullName evidence="2">Uncharacterized protein</fullName>
    </submittedName>
</protein>
<accession>A0AAW0NZS8</accession>
<reference evidence="3" key="1">
    <citation type="submission" date="2024-04" db="EMBL/GenBank/DDBJ databases">
        <title>Salinicola lusitanus LLJ914,a marine bacterium isolated from the Okinawa Trough.</title>
        <authorList>
            <person name="Li J."/>
        </authorList>
    </citation>
    <scope>NUCLEOTIDE SEQUENCE [LARGE SCALE GENOMIC DNA]</scope>
</reference>
<evidence type="ECO:0000256" key="1">
    <source>
        <dbReference type="SAM" id="MobiDB-lite"/>
    </source>
</evidence>
<evidence type="ECO:0000313" key="3">
    <source>
        <dbReference type="Proteomes" id="UP001460270"/>
    </source>
</evidence>
<feature type="compositionally biased region" description="Basic and acidic residues" evidence="1">
    <location>
        <begin position="38"/>
        <end position="59"/>
    </location>
</feature>
<feature type="region of interest" description="Disordered" evidence="1">
    <location>
        <begin position="1"/>
        <end position="282"/>
    </location>
</feature>
<dbReference type="Proteomes" id="UP001460270">
    <property type="component" value="Unassembled WGS sequence"/>
</dbReference>
<name>A0AAW0NZS8_9GOBI</name>
<evidence type="ECO:0000313" key="2">
    <source>
        <dbReference type="EMBL" id="KAK7913153.1"/>
    </source>
</evidence>
<feature type="compositionally biased region" description="Basic residues" evidence="1">
    <location>
        <begin position="273"/>
        <end position="282"/>
    </location>
</feature>
<keyword evidence="3" id="KW-1185">Reference proteome</keyword>
<sequence length="282" mass="30424">MTHLLSLSCDSEQTHVRQAAQDYISNPQNTATGPSTDPRPDPPPDPQPDPRPDPLDRLRAPGSTQHRGGSVFGILDEVNRVKVPGASSSSKNVRYMENSKMLPPSKRFKMENSVTVHQNGLETPKTDSVNPLKSVPVSPQEPRPLEELRPQEETRPQEEPRPQESQEPSAMEVDVLLSNQEADPSDITAQMNQLEEVLKSPPTSTDAPPPAPSDPAPSGTPTTQAPPPAPCEAADPASSVTGPAPSSSTGPPPPPPQAPPPPPQQQQKERPRWQRLARCKGF</sequence>
<feature type="compositionally biased region" description="Polar residues" evidence="1">
    <location>
        <begin position="23"/>
        <end position="35"/>
    </location>
</feature>
<proteinExistence type="predicted"/>
<gene>
    <name evidence="2" type="ORF">WMY93_013364</name>
</gene>
<feature type="compositionally biased region" description="Pro residues" evidence="1">
    <location>
        <begin position="250"/>
        <end position="264"/>
    </location>
</feature>
<dbReference type="PRINTS" id="PR01217">
    <property type="entry name" value="PRICHEXTENSN"/>
</dbReference>
<dbReference type="EMBL" id="JBBPFD010000009">
    <property type="protein sequence ID" value="KAK7913153.1"/>
    <property type="molecule type" value="Genomic_DNA"/>
</dbReference>
<feature type="compositionally biased region" description="Basic and acidic residues" evidence="1">
    <location>
        <begin position="143"/>
        <end position="164"/>
    </location>
</feature>
<dbReference type="AlphaFoldDB" id="A0AAW0NZS8"/>
<organism evidence="2 3">
    <name type="scientific">Mugilogobius chulae</name>
    <name type="common">yellowstripe goby</name>
    <dbReference type="NCBI Taxonomy" id="88201"/>
    <lineage>
        <taxon>Eukaryota</taxon>
        <taxon>Metazoa</taxon>
        <taxon>Chordata</taxon>
        <taxon>Craniata</taxon>
        <taxon>Vertebrata</taxon>
        <taxon>Euteleostomi</taxon>
        <taxon>Actinopterygii</taxon>
        <taxon>Neopterygii</taxon>
        <taxon>Teleostei</taxon>
        <taxon>Neoteleostei</taxon>
        <taxon>Acanthomorphata</taxon>
        <taxon>Gobiaria</taxon>
        <taxon>Gobiiformes</taxon>
        <taxon>Gobioidei</taxon>
        <taxon>Gobiidae</taxon>
        <taxon>Gobionellinae</taxon>
        <taxon>Mugilogobius</taxon>
    </lineage>
</organism>
<feature type="compositionally biased region" description="Polar residues" evidence="1">
    <location>
        <begin position="112"/>
        <end position="131"/>
    </location>
</feature>
<feature type="compositionally biased region" description="Low complexity" evidence="1">
    <location>
        <begin position="231"/>
        <end position="249"/>
    </location>
</feature>
<feature type="compositionally biased region" description="Polar residues" evidence="1">
    <location>
        <begin position="177"/>
        <end position="193"/>
    </location>
</feature>